<dbReference type="Pfam" id="PF02902">
    <property type="entry name" value="Peptidase_C48"/>
    <property type="match status" value="1"/>
</dbReference>
<accession>A0ABS4R0L2</accession>
<organism evidence="6 7">
    <name type="scientific">Sinorhizobium kostiense</name>
    <dbReference type="NCBI Taxonomy" id="76747"/>
    <lineage>
        <taxon>Bacteria</taxon>
        <taxon>Pseudomonadati</taxon>
        <taxon>Pseudomonadota</taxon>
        <taxon>Alphaproteobacteria</taxon>
        <taxon>Hyphomicrobiales</taxon>
        <taxon>Rhizobiaceae</taxon>
        <taxon>Sinorhizobium/Ensifer group</taxon>
        <taxon>Sinorhizobium</taxon>
    </lineage>
</organism>
<feature type="compositionally biased region" description="Polar residues" evidence="4">
    <location>
        <begin position="1076"/>
        <end position="1086"/>
    </location>
</feature>
<dbReference type="InterPro" id="IPR038765">
    <property type="entry name" value="Papain-like_cys_pep_sf"/>
</dbReference>
<feature type="region of interest" description="Disordered" evidence="4">
    <location>
        <begin position="201"/>
        <end position="222"/>
    </location>
</feature>
<feature type="region of interest" description="Disordered" evidence="4">
    <location>
        <begin position="669"/>
        <end position="692"/>
    </location>
</feature>
<proteinExistence type="predicted"/>
<dbReference type="RefSeq" id="WP_234939441.1">
    <property type="nucleotide sequence ID" value="NZ_JAGILA010000003.1"/>
</dbReference>
<feature type="region of interest" description="Disordered" evidence="4">
    <location>
        <begin position="922"/>
        <end position="945"/>
    </location>
</feature>
<reference evidence="6 7" key="1">
    <citation type="submission" date="2021-03" db="EMBL/GenBank/DDBJ databases">
        <title>Genomic Encyclopedia of Type Strains, Phase IV (KMG-IV): sequencing the most valuable type-strain genomes for metagenomic binning, comparative biology and taxonomic classification.</title>
        <authorList>
            <person name="Goeker M."/>
        </authorList>
    </citation>
    <scope>NUCLEOTIDE SEQUENCE [LARGE SCALE GENOMIC DNA]</scope>
    <source>
        <strain evidence="6 7">DSM 13372</strain>
    </source>
</reference>
<dbReference type="Gene3D" id="3.40.395.10">
    <property type="entry name" value="Adenoviral Proteinase, Chain A"/>
    <property type="match status" value="1"/>
</dbReference>
<dbReference type="PANTHER" id="PTHR46468:SF1">
    <property type="entry name" value="SENTRIN-SPECIFIC PROTEASE 8"/>
    <property type="match status" value="1"/>
</dbReference>
<feature type="compositionally biased region" description="Polar residues" evidence="4">
    <location>
        <begin position="21"/>
        <end position="31"/>
    </location>
</feature>
<keyword evidence="3" id="KW-0788">Thiol protease</keyword>
<feature type="region of interest" description="Disordered" evidence="4">
    <location>
        <begin position="1"/>
        <end position="93"/>
    </location>
</feature>
<keyword evidence="2" id="KW-0378">Hydrolase</keyword>
<dbReference type="SUPFAM" id="SSF54001">
    <property type="entry name" value="Cysteine proteinases"/>
    <property type="match status" value="1"/>
</dbReference>
<dbReference type="PANTHER" id="PTHR46468">
    <property type="entry name" value="SENTRIN-SPECIFIC PROTEASE 8"/>
    <property type="match status" value="1"/>
</dbReference>
<feature type="compositionally biased region" description="Low complexity" evidence="4">
    <location>
        <begin position="1118"/>
        <end position="1127"/>
    </location>
</feature>
<dbReference type="InterPro" id="IPR003653">
    <property type="entry name" value="Peptidase_C48_C"/>
</dbReference>
<dbReference type="InterPro" id="IPR044613">
    <property type="entry name" value="Nep1/2-like"/>
</dbReference>
<evidence type="ECO:0000313" key="7">
    <source>
        <dbReference type="Proteomes" id="UP000730739"/>
    </source>
</evidence>
<feature type="region of interest" description="Disordered" evidence="4">
    <location>
        <begin position="427"/>
        <end position="448"/>
    </location>
</feature>
<feature type="domain" description="Ubiquitin-like protease family profile" evidence="5">
    <location>
        <begin position="1157"/>
        <end position="1338"/>
    </location>
</feature>
<evidence type="ECO:0000256" key="1">
    <source>
        <dbReference type="ARBA" id="ARBA00022670"/>
    </source>
</evidence>
<keyword evidence="7" id="KW-1185">Reference proteome</keyword>
<feature type="compositionally biased region" description="Low complexity" evidence="4">
    <location>
        <begin position="933"/>
        <end position="943"/>
    </location>
</feature>
<dbReference type="Proteomes" id="UP000730739">
    <property type="component" value="Unassembled WGS sequence"/>
</dbReference>
<dbReference type="EMBL" id="JAGILA010000003">
    <property type="protein sequence ID" value="MBP2236427.1"/>
    <property type="molecule type" value="Genomic_DNA"/>
</dbReference>
<sequence>MDPFNNGNPSRVSDLARTDDAGSQQQQTDQARFQEHLNALQPGQHRQAVPNSRLARRTGSHADAVGPRMLQEEDAGEGGSHLPFVPPAHSPAQSFDQDELFAAADRAGPLPAASFASAQFWQDAERVVHSPAQSVDQPRSRAAIGGGYEALSSIPPPRVNLPATGFGSAPDGVNLPHVVADAYRPAANQQGDLTGARHTMPAEAPHQAAVVQQTRSRKRGREHPDEALFAAYRAEADKTAKVSESSIAGDITALRKFSKWLDENHQSQIDGRIEDEQLDGLAKDFAGNNAVLRSDTKVALGRLRQHFAGQPVTASTVPPGTKDDEELFAQYRAARSDLAALRKFSKWLDENHRTQIAGRIEDPGLDALAKDFAECESARIKPALKRLRQASVRQPVTAASNVRPGTDDEELFAQAAGDLTGARHTMPAEAPHQASVVQQTRSRKRGREHPDEALFAAYRAEADKTAKVSESSIARGITALRKFSTWLDENHQSQIRGRIEDEQLDGLAKDFAGNDVALLSDTKVALGRLRQHFAGQPVTAASTVRPGTKDDEELFAQYRAKAVVKEPTVRSDLAALRKFSKWLDENHRTQIAGRIEDPGLDALAKDFAERESARINPALKRLREAAVVQPVTAASNVRPGTKDDEELFAQAAGLKERTMGGDLTGARHTMPAEAPHQASVVQQTRSRKRGREHPDEALFAAYRAEAAKTAKVSESSIAGDITALRKFSKWLDENHQSQIDGRIEDEQLDGLAKDFAGNDAVLLGDTNVALRRLRQAYAGQTVTTARSRSVREENQVIEDACKAAASGYGKSTLNNYRSTLGRFNSWLSQNFGKGIAQIEPAVLSRAVEEYEKNAGPGFGTAWNFLQRYRQMVAANNALGLAAHGQAASAWDALRAFHEKEAAQPGPPTTTNVPQFHQTTLLPPQLAPVPAPSSPAQSAGSSSTFAALAPLSPTPYRRPDFDLNALPPGQLAEDADIGGSGHWTAVAGSAIAQPGSSRRSSQIYAGLDDIVDLQDDAGSAPRSDAARSRSIAGPSPSSSVPGEGSAALSAAHGRLPDLGPQFGSREQADWGVRPAASQESYNQSQLWQEVDQAGRQRPAGWDRPWSGPSPQSGQDMGPARRSASARSSDIYRGLDSLVDLPSTPAELRDDAHYAPPLGTASDAQVKALDPQASSHGRSRLALDATEWLGDRHIQRDYELLAQELQRDNPDLAARTRLVDPLIAHYHLRLGSDNAALRAFQRIVYDRNGNDTADFLFLPVNDASATDPQRRGTHWSLLLVDRSERERPVAYHYDSAGRLNDQPAAQLAQRLGARQEPVRITQQQNDYDCGVFVLDGTRALVGRLGQRPQPARLHLDNLVIDRQALQHRLGHGAVTGVALPISQASDQARAELMASFRSRERSDAGR</sequence>
<gene>
    <name evidence="6" type="ORF">J2Z31_002941</name>
</gene>
<comment type="caution">
    <text evidence="6">The sequence shown here is derived from an EMBL/GenBank/DDBJ whole genome shotgun (WGS) entry which is preliminary data.</text>
</comment>
<feature type="region of interest" description="Disordered" evidence="4">
    <location>
        <begin position="1014"/>
        <end position="1127"/>
    </location>
</feature>
<dbReference type="PROSITE" id="PS50600">
    <property type="entry name" value="ULP_PROTEASE"/>
    <property type="match status" value="1"/>
</dbReference>
<evidence type="ECO:0000259" key="5">
    <source>
        <dbReference type="PROSITE" id="PS50600"/>
    </source>
</evidence>
<evidence type="ECO:0000256" key="3">
    <source>
        <dbReference type="ARBA" id="ARBA00022807"/>
    </source>
</evidence>
<feature type="compositionally biased region" description="Low complexity" evidence="4">
    <location>
        <begin position="1015"/>
        <end position="1046"/>
    </location>
</feature>
<protein>
    <submittedName>
        <fullName evidence="6">Type III effector protein XopD</fullName>
    </submittedName>
</protein>
<name>A0ABS4R0L2_9HYPH</name>
<keyword evidence="1" id="KW-0645">Protease</keyword>
<feature type="compositionally biased region" description="Polar residues" evidence="4">
    <location>
        <begin position="1"/>
        <end position="11"/>
    </location>
</feature>
<evidence type="ECO:0000313" key="6">
    <source>
        <dbReference type="EMBL" id="MBP2236427.1"/>
    </source>
</evidence>
<evidence type="ECO:0000256" key="4">
    <source>
        <dbReference type="SAM" id="MobiDB-lite"/>
    </source>
</evidence>
<evidence type="ECO:0000256" key="2">
    <source>
        <dbReference type="ARBA" id="ARBA00022801"/>
    </source>
</evidence>